<name>A0A1F5ZHS8_9BACT</name>
<keyword evidence="3" id="KW-0813">Transport</keyword>
<dbReference type="GO" id="GO:0010181">
    <property type="term" value="F:FMN binding"/>
    <property type="evidence" value="ECO:0007669"/>
    <property type="project" value="InterPro"/>
</dbReference>
<dbReference type="SUPFAM" id="SSF52218">
    <property type="entry name" value="Flavoproteins"/>
    <property type="match status" value="1"/>
</dbReference>
<evidence type="ECO:0000259" key="7">
    <source>
        <dbReference type="PROSITE" id="PS50902"/>
    </source>
</evidence>
<evidence type="ECO:0000256" key="6">
    <source>
        <dbReference type="ARBA" id="ARBA00022982"/>
    </source>
</evidence>
<evidence type="ECO:0000256" key="3">
    <source>
        <dbReference type="ARBA" id="ARBA00022448"/>
    </source>
</evidence>
<comment type="caution">
    <text evidence="8">The sequence shown here is derived from an EMBL/GenBank/DDBJ whole genome shotgun (WGS) entry which is preliminary data.</text>
</comment>
<keyword evidence="5" id="KW-0288">FMN</keyword>
<comment type="cofactor">
    <cofactor evidence="1">
        <name>FMN</name>
        <dbReference type="ChEBI" id="CHEBI:58210"/>
    </cofactor>
</comment>
<evidence type="ECO:0000256" key="5">
    <source>
        <dbReference type="ARBA" id="ARBA00022643"/>
    </source>
</evidence>
<sequence length="153" mass="16808">MNILIVYATNSGTTMTTAQTVADKLTKAGHSVTMKEARDTTIENFSAPHAILMGSPSWDFEGHEGMPHEDFLPLMEKLKTVTVEGKPFVIFGLGDSSYKHFCGAVDHLEELVKTMKGKLIVPSLRIDKFYSDQTGNMDKINSWADSVVVALKG</sequence>
<dbReference type="InterPro" id="IPR029039">
    <property type="entry name" value="Flavoprotein-like_sf"/>
</dbReference>
<protein>
    <recommendedName>
        <fullName evidence="7">Flavodoxin-like domain-containing protein</fullName>
    </recommendedName>
</protein>
<reference evidence="8 9" key="1">
    <citation type="journal article" date="2016" name="Nat. Commun.">
        <title>Thousands of microbial genomes shed light on interconnected biogeochemical processes in an aquifer system.</title>
        <authorList>
            <person name="Anantharaman K."/>
            <person name="Brown C.T."/>
            <person name="Hug L.A."/>
            <person name="Sharon I."/>
            <person name="Castelle C.J."/>
            <person name="Probst A.J."/>
            <person name="Thomas B.C."/>
            <person name="Singh A."/>
            <person name="Wilkins M.J."/>
            <person name="Karaoz U."/>
            <person name="Brodie E.L."/>
            <person name="Williams K.H."/>
            <person name="Hubbard S.S."/>
            <person name="Banfield J.F."/>
        </authorList>
    </citation>
    <scope>NUCLEOTIDE SEQUENCE [LARGE SCALE GENOMIC DNA]</scope>
</reference>
<dbReference type="PROSITE" id="PS50902">
    <property type="entry name" value="FLAVODOXIN_LIKE"/>
    <property type="match status" value="1"/>
</dbReference>
<feature type="domain" description="Flavodoxin-like" evidence="7">
    <location>
        <begin position="3"/>
        <end position="148"/>
    </location>
</feature>
<dbReference type="InterPro" id="IPR050619">
    <property type="entry name" value="Flavodoxin"/>
</dbReference>
<evidence type="ECO:0000256" key="1">
    <source>
        <dbReference type="ARBA" id="ARBA00001917"/>
    </source>
</evidence>
<keyword evidence="4" id="KW-0285">Flavoprotein</keyword>
<accession>A0A1F5ZHS8</accession>
<organism evidence="8 9">
    <name type="scientific">Candidatus Gottesmanbacteria bacterium RBG_13_45_10</name>
    <dbReference type="NCBI Taxonomy" id="1798370"/>
    <lineage>
        <taxon>Bacteria</taxon>
        <taxon>Candidatus Gottesmaniibacteriota</taxon>
    </lineage>
</organism>
<comment type="similarity">
    <text evidence="2">Belongs to the flavodoxin family.</text>
</comment>
<gene>
    <name evidence="8" type="ORF">A2Z00_00335</name>
</gene>
<evidence type="ECO:0000313" key="8">
    <source>
        <dbReference type="EMBL" id="OGG11884.1"/>
    </source>
</evidence>
<dbReference type="InterPro" id="IPR001226">
    <property type="entry name" value="Flavodoxin_CS"/>
</dbReference>
<dbReference type="Pfam" id="PF00258">
    <property type="entry name" value="Flavodoxin_1"/>
    <property type="match status" value="1"/>
</dbReference>
<evidence type="ECO:0000256" key="2">
    <source>
        <dbReference type="ARBA" id="ARBA00005267"/>
    </source>
</evidence>
<dbReference type="Proteomes" id="UP000177268">
    <property type="component" value="Unassembled WGS sequence"/>
</dbReference>
<dbReference type="EMBL" id="MFIZ01000012">
    <property type="protein sequence ID" value="OGG11884.1"/>
    <property type="molecule type" value="Genomic_DNA"/>
</dbReference>
<dbReference type="PROSITE" id="PS00201">
    <property type="entry name" value="FLAVODOXIN"/>
    <property type="match status" value="1"/>
</dbReference>
<dbReference type="PANTHER" id="PTHR42809:SF1">
    <property type="entry name" value="FLAVODOXIN 1"/>
    <property type="match status" value="1"/>
</dbReference>
<dbReference type="Gene3D" id="3.40.50.360">
    <property type="match status" value="1"/>
</dbReference>
<proteinExistence type="inferred from homology"/>
<keyword evidence="6" id="KW-0249">Electron transport</keyword>
<dbReference type="InterPro" id="IPR008254">
    <property type="entry name" value="Flavodoxin/NO_synth"/>
</dbReference>
<dbReference type="GO" id="GO:0009055">
    <property type="term" value="F:electron transfer activity"/>
    <property type="evidence" value="ECO:0007669"/>
    <property type="project" value="InterPro"/>
</dbReference>
<dbReference type="STRING" id="1798370.A2Z00_00335"/>
<dbReference type="PANTHER" id="PTHR42809">
    <property type="entry name" value="FLAVODOXIN 2"/>
    <property type="match status" value="1"/>
</dbReference>
<evidence type="ECO:0000256" key="4">
    <source>
        <dbReference type="ARBA" id="ARBA00022630"/>
    </source>
</evidence>
<evidence type="ECO:0000313" key="9">
    <source>
        <dbReference type="Proteomes" id="UP000177268"/>
    </source>
</evidence>
<dbReference type="AlphaFoldDB" id="A0A1F5ZHS8"/>